<reference evidence="3 6" key="2">
    <citation type="submission" date="2020-07" db="EMBL/GenBank/DDBJ databases">
        <authorList>
            <person name="Khare M."/>
        </authorList>
    </citation>
    <scope>NUCLEOTIDE SEQUENCE [LARGE SCALE GENOMIC DNA]</scope>
    <source>
        <strain evidence="3 6">P8776</strain>
    </source>
</reference>
<dbReference type="PRINTS" id="PR00412">
    <property type="entry name" value="EPOXHYDRLASE"/>
</dbReference>
<dbReference type="Gene3D" id="3.40.50.1820">
    <property type="entry name" value="alpha/beta hydrolase"/>
    <property type="match status" value="1"/>
</dbReference>
<dbReference type="PANTHER" id="PTHR43329">
    <property type="entry name" value="EPOXIDE HYDROLASE"/>
    <property type="match status" value="1"/>
</dbReference>
<evidence type="ECO:0000313" key="6">
    <source>
        <dbReference type="Proteomes" id="UP000580709"/>
    </source>
</evidence>
<accession>A0A6C1TVC0</accession>
<dbReference type="RefSeq" id="WP_136652607.1">
    <property type="nucleotide sequence ID" value="NZ_CP038157.1"/>
</dbReference>
<dbReference type="EMBL" id="JACEOR010000276">
    <property type="protein sequence ID" value="MBA4505069.1"/>
    <property type="molecule type" value="Genomic_DNA"/>
</dbReference>
<keyword evidence="1 4" id="KW-0378">Hydrolase</keyword>
<dbReference type="Pfam" id="PF00561">
    <property type="entry name" value="Abhydrolase_1"/>
    <property type="match status" value="1"/>
</dbReference>
<dbReference type="EMBL" id="RXIR01000028">
    <property type="protein sequence ID" value="TVS26573.1"/>
    <property type="molecule type" value="Genomic_DNA"/>
</dbReference>
<evidence type="ECO:0000313" key="4">
    <source>
        <dbReference type="EMBL" id="TVS26573.1"/>
    </source>
</evidence>
<dbReference type="OrthoDB" id="2987348at2"/>
<gene>
    <name evidence="4" type="ORF">EKI59_10305</name>
    <name evidence="3" type="ORF">H0H28_06975</name>
</gene>
<keyword evidence="6" id="KW-1185">Reference proteome</keyword>
<dbReference type="AlphaFoldDB" id="A0A6C1TVC0"/>
<feature type="domain" description="AB hydrolase-1" evidence="2">
    <location>
        <begin position="24"/>
        <end position="268"/>
    </location>
</feature>
<protein>
    <submittedName>
        <fullName evidence="4">Alpha/beta fold hydrolase</fullName>
    </submittedName>
</protein>
<sequence length="283" mass="31528">MNTITTTDGERLAVYAYGDSSRTPLVLVHGYPDDHSVWQRVIPHLTDDFYVVAYDVRGAGESTTPASSDAYTLSQLSHDLATFIDEVLEGRPFHLVGHDWGSIQSWESVTSQEFEGKILSYTSISGPNLDYSALVMRQRASRPLDLARAFAPQWYVGVLYVPFLPTLLWNSITPEKWQKRVAAEENDDTIPVNPNVSDNGRNGSHLYRANFGSRFSSPQPRKPICPVQAIVAVDDKIVHPSLINEMRRWSDDYTQTYVDGGHWAALGNPEGVAEAIASFAKKV</sequence>
<dbReference type="Proteomes" id="UP000580709">
    <property type="component" value="Unassembled WGS sequence"/>
</dbReference>
<name>A0A6C1TVC0_9CORY</name>
<dbReference type="InterPro" id="IPR000073">
    <property type="entry name" value="AB_hydrolase_1"/>
</dbReference>
<dbReference type="GeneID" id="74901553"/>
<evidence type="ECO:0000313" key="5">
    <source>
        <dbReference type="Proteomes" id="UP000336646"/>
    </source>
</evidence>
<evidence type="ECO:0000313" key="3">
    <source>
        <dbReference type="EMBL" id="MBA4505069.1"/>
    </source>
</evidence>
<dbReference type="InterPro" id="IPR029058">
    <property type="entry name" value="AB_hydrolase_fold"/>
</dbReference>
<comment type="caution">
    <text evidence="4">The sequence shown here is derived from an EMBL/GenBank/DDBJ whole genome shotgun (WGS) entry which is preliminary data.</text>
</comment>
<dbReference type="GO" id="GO:0016787">
    <property type="term" value="F:hydrolase activity"/>
    <property type="evidence" value="ECO:0007669"/>
    <property type="project" value="UniProtKB-KW"/>
</dbReference>
<evidence type="ECO:0000259" key="2">
    <source>
        <dbReference type="Pfam" id="PF00561"/>
    </source>
</evidence>
<dbReference type="InterPro" id="IPR000639">
    <property type="entry name" value="Epox_hydrolase-like"/>
</dbReference>
<organism evidence="4 5">
    <name type="scientific">Corynebacterium sanguinis</name>
    <dbReference type="NCBI Taxonomy" id="2594913"/>
    <lineage>
        <taxon>Bacteria</taxon>
        <taxon>Bacillati</taxon>
        <taxon>Actinomycetota</taxon>
        <taxon>Actinomycetes</taxon>
        <taxon>Mycobacteriales</taxon>
        <taxon>Corynebacteriaceae</taxon>
        <taxon>Corynebacterium</taxon>
    </lineage>
</organism>
<evidence type="ECO:0000256" key="1">
    <source>
        <dbReference type="ARBA" id="ARBA00022801"/>
    </source>
</evidence>
<proteinExistence type="predicted"/>
<dbReference type="Proteomes" id="UP000336646">
    <property type="component" value="Unassembled WGS sequence"/>
</dbReference>
<reference evidence="4 5" key="1">
    <citation type="submission" date="2018-12" db="EMBL/GenBank/DDBJ databases">
        <title>Corynebacterium sanguinis sp. nov., a clinically-associated and environmental corynebacterium.</title>
        <authorList>
            <person name="Gonzales-Siles L."/>
            <person name="Jaen-Luchoro D."/>
            <person name="Cardew S."/>
            <person name="Inganas E."/>
            <person name="Ohlen M."/>
            <person name="Jensie-Markopolous S."/>
            <person name="Pinyeiro-Iglesias B."/>
            <person name="Molin K."/>
            <person name="Skovbjerg S."/>
            <person name="Svensson-Stadler L."/>
            <person name="Funke G."/>
            <person name="Moore E.R.B."/>
        </authorList>
    </citation>
    <scope>NUCLEOTIDE SEQUENCE [LARGE SCALE GENOMIC DNA]</scope>
    <source>
        <strain evidence="4 5">58734</strain>
    </source>
</reference>
<dbReference type="SUPFAM" id="SSF53474">
    <property type="entry name" value="alpha/beta-Hydrolases"/>
    <property type="match status" value="1"/>
</dbReference>